<evidence type="ECO:0000313" key="1">
    <source>
        <dbReference type="EMBL" id="ASM62562.1"/>
    </source>
</evidence>
<evidence type="ECO:0000313" key="2">
    <source>
        <dbReference type="Proteomes" id="UP000222954"/>
    </source>
</evidence>
<sequence length="55" mass="5814">MKATVRLTVFGWTVGSVSLDVEGHEEPAPAATSVPALLGKLTKGTSRMWIKGMLS</sequence>
<name>A0A221J772_9CAUD</name>
<dbReference type="Proteomes" id="UP000222954">
    <property type="component" value="Genome"/>
</dbReference>
<protein>
    <submittedName>
        <fullName evidence="1">Uncharacterized protein</fullName>
    </submittedName>
</protein>
<dbReference type="InterPro" id="IPR055852">
    <property type="entry name" value="DUF7429"/>
</dbReference>
<dbReference type="Pfam" id="PF24206">
    <property type="entry name" value="DUF7429"/>
    <property type="match status" value="1"/>
</dbReference>
<proteinExistence type="predicted"/>
<accession>A0A221J772</accession>
<organism evidence="1 2">
    <name type="scientific">Mycobacterium phage AlleyCat</name>
    <dbReference type="NCBI Taxonomy" id="2015840"/>
    <lineage>
        <taxon>Viruses</taxon>
        <taxon>Duplodnaviria</taxon>
        <taxon>Heunggongvirae</taxon>
        <taxon>Uroviricota</taxon>
        <taxon>Caudoviricetes</taxon>
        <taxon>Weiservirinae</taxon>
        <taxon>Kratiovirus</taxon>
        <taxon>Kratiovirus larva</taxon>
    </lineage>
</organism>
<gene>
    <name evidence="1" type="primary">56</name>
    <name evidence="1" type="ORF">SEA_ALLEYCAT_56</name>
</gene>
<reference evidence="1 2" key="1">
    <citation type="submission" date="2017-06" db="EMBL/GenBank/DDBJ databases">
        <authorList>
            <person name="Thomas J.E."/>
            <person name="Ahmed T."/>
            <person name="Alexander K.L."/>
            <person name="Biddle J.M."/>
            <person name="Daniels M.K."/>
            <person name="Rowlett J.R."/>
            <person name="Senay T.E."/>
            <person name="Rinehart C.A."/>
            <person name="King R.A."/>
            <person name="Staples A.K."/>
            <person name="Rowland N.S."/>
            <person name="Gaffney B.L."/>
            <person name="Stoner T.H."/>
            <person name="Garlena R.A."/>
            <person name="Russell D.A."/>
            <person name="Pope W.H."/>
            <person name="Jacobs-Sera D."/>
            <person name="Hatfull G.F."/>
        </authorList>
    </citation>
    <scope>NUCLEOTIDE SEQUENCE [LARGE SCALE GENOMIC DNA]</scope>
</reference>
<dbReference type="EMBL" id="MF185717">
    <property type="protein sequence ID" value="ASM62562.1"/>
    <property type="molecule type" value="Genomic_DNA"/>
</dbReference>